<evidence type="ECO:0000313" key="7">
    <source>
        <dbReference type="EMBL" id="ORY29901.1"/>
    </source>
</evidence>
<evidence type="ECO:0000256" key="5">
    <source>
        <dbReference type="SAM" id="SignalP"/>
    </source>
</evidence>
<dbReference type="OrthoDB" id="428177at2759"/>
<organism evidence="7 8">
    <name type="scientific">Rhizoclosmatium globosum</name>
    <dbReference type="NCBI Taxonomy" id="329046"/>
    <lineage>
        <taxon>Eukaryota</taxon>
        <taxon>Fungi</taxon>
        <taxon>Fungi incertae sedis</taxon>
        <taxon>Chytridiomycota</taxon>
        <taxon>Chytridiomycota incertae sedis</taxon>
        <taxon>Chytridiomycetes</taxon>
        <taxon>Chytridiales</taxon>
        <taxon>Chytriomycetaceae</taxon>
        <taxon>Rhizoclosmatium</taxon>
    </lineage>
</organism>
<dbReference type="Gene3D" id="3.20.20.80">
    <property type="entry name" value="Glycosidases"/>
    <property type="match status" value="1"/>
</dbReference>
<feature type="chain" id="PRO_5012530860" evidence="5">
    <location>
        <begin position="17"/>
        <end position="465"/>
    </location>
</feature>
<evidence type="ECO:0000256" key="4">
    <source>
        <dbReference type="PROSITE-ProRule" id="PRU01100"/>
    </source>
</evidence>
<dbReference type="InterPro" id="IPR000805">
    <property type="entry name" value="Glyco_hydro_26"/>
</dbReference>
<proteinExistence type="inferred from homology"/>
<dbReference type="GO" id="GO:0006080">
    <property type="term" value="P:substituted mannan metabolic process"/>
    <property type="evidence" value="ECO:0007669"/>
    <property type="project" value="InterPro"/>
</dbReference>
<dbReference type="PANTHER" id="PTHR40079:SF4">
    <property type="entry name" value="GH26 DOMAIN-CONTAINING PROTEIN-RELATED"/>
    <property type="match status" value="1"/>
</dbReference>
<accession>A0A1Y2B4Z5</accession>
<dbReference type="Proteomes" id="UP000193642">
    <property type="component" value="Unassembled WGS sequence"/>
</dbReference>
<protein>
    <submittedName>
        <fullName evidence="7">Glycoside hydrolase</fullName>
    </submittedName>
</protein>
<evidence type="ECO:0000313" key="8">
    <source>
        <dbReference type="Proteomes" id="UP000193642"/>
    </source>
</evidence>
<dbReference type="InterPro" id="IPR022790">
    <property type="entry name" value="GH26_dom"/>
</dbReference>
<name>A0A1Y2B4Z5_9FUNG</name>
<dbReference type="SUPFAM" id="SSF51445">
    <property type="entry name" value="(Trans)glycosidases"/>
    <property type="match status" value="1"/>
</dbReference>
<comment type="caution">
    <text evidence="7">The sequence shown here is derived from an EMBL/GenBank/DDBJ whole genome shotgun (WGS) entry which is preliminary data.</text>
</comment>
<dbReference type="InterPro" id="IPR017853">
    <property type="entry name" value="GH"/>
</dbReference>
<dbReference type="GO" id="GO:0016985">
    <property type="term" value="F:mannan endo-1,4-beta-mannosidase activity"/>
    <property type="evidence" value="ECO:0007669"/>
    <property type="project" value="InterPro"/>
</dbReference>
<dbReference type="PROSITE" id="PS51764">
    <property type="entry name" value="GH26"/>
    <property type="match status" value="1"/>
</dbReference>
<evidence type="ECO:0000256" key="2">
    <source>
        <dbReference type="ARBA" id="ARBA00022801"/>
    </source>
</evidence>
<feature type="active site" description="Proton donor" evidence="4">
    <location>
        <position position="133"/>
    </location>
</feature>
<dbReference type="PANTHER" id="PTHR40079">
    <property type="entry name" value="MANNAN ENDO-1,4-BETA-MANNOSIDASE E-RELATED"/>
    <property type="match status" value="1"/>
</dbReference>
<sequence>MLLNLILLGATASALAPLERTDGKILLGAWYDRNLSDTPSAVNARIGYKPLSFFQTDVDFSGTLKPWTSPQTVIPQFQQQLKDTNTDAIAMLTVYPFQGLGDKISDAQLKDMGDRLNGLVNSGRQVFLRFAPEMNGNWFSYGQDPAGFISTWQRCIKYWRTALGSNVNKVAFVWSPNSGNGYPYPGGESWPNPNSTAKFDLDRIGLMDTNRNGKLDPLDNPYIPFYPGDEYVDWVGISIYHYGIEWPWVNNSIPEPQKFERYITGYPDNGDYFGYFPFYTPFSTPAGATNNITNTKVSSGNKPFIVSETAATYHFAWVDSTTPQATLLQDHTRVEIKEAWWNSFLTQDFISRYPRFQAVCTFEFIKTEELTWRDFSAFGPPPNPSGVNFEAEDQDVANAFARDAKGMGFVAWAKLGATNGTATVTASATGALIDNNKQQSGSGKTEITHIVGALLLAAWIRIMIA</sequence>
<evidence type="ECO:0000256" key="1">
    <source>
        <dbReference type="ARBA" id="ARBA00007754"/>
    </source>
</evidence>
<feature type="domain" description="GH26" evidence="6">
    <location>
        <begin position="9"/>
        <end position="369"/>
    </location>
</feature>
<keyword evidence="3 4" id="KW-0326">Glycosidase</keyword>
<keyword evidence="5" id="KW-0732">Signal</keyword>
<evidence type="ECO:0000259" key="6">
    <source>
        <dbReference type="PROSITE" id="PS51764"/>
    </source>
</evidence>
<feature type="active site" description="Nucleophile" evidence="4">
    <location>
        <position position="308"/>
    </location>
</feature>
<keyword evidence="8" id="KW-1185">Reference proteome</keyword>
<comment type="similarity">
    <text evidence="1 4">Belongs to the glycosyl hydrolase 26 family.</text>
</comment>
<keyword evidence="2 4" id="KW-0378">Hydrolase</keyword>
<evidence type="ECO:0000256" key="3">
    <source>
        <dbReference type="ARBA" id="ARBA00023295"/>
    </source>
</evidence>
<dbReference type="EMBL" id="MCGO01000085">
    <property type="protein sequence ID" value="ORY29901.1"/>
    <property type="molecule type" value="Genomic_DNA"/>
</dbReference>
<feature type="signal peptide" evidence="5">
    <location>
        <begin position="1"/>
        <end position="16"/>
    </location>
</feature>
<gene>
    <name evidence="7" type="ORF">BCR33DRAFT_772338</name>
</gene>
<dbReference type="AlphaFoldDB" id="A0A1Y2B4Z5"/>
<dbReference type="STRING" id="329046.A0A1Y2B4Z5"/>
<reference evidence="7 8" key="1">
    <citation type="submission" date="2016-07" db="EMBL/GenBank/DDBJ databases">
        <title>Pervasive Adenine N6-methylation of Active Genes in Fungi.</title>
        <authorList>
            <consortium name="DOE Joint Genome Institute"/>
            <person name="Mondo S.J."/>
            <person name="Dannebaum R.O."/>
            <person name="Kuo R.C."/>
            <person name="Labutti K."/>
            <person name="Haridas S."/>
            <person name="Kuo A."/>
            <person name="Salamov A."/>
            <person name="Ahrendt S.R."/>
            <person name="Lipzen A."/>
            <person name="Sullivan W."/>
            <person name="Andreopoulos W.B."/>
            <person name="Clum A."/>
            <person name="Lindquist E."/>
            <person name="Daum C."/>
            <person name="Ramamoorthy G.K."/>
            <person name="Gryganskyi A."/>
            <person name="Culley D."/>
            <person name="Magnuson J.K."/>
            <person name="James T.Y."/>
            <person name="O'Malley M.A."/>
            <person name="Stajich J.E."/>
            <person name="Spatafora J.W."/>
            <person name="Visel A."/>
            <person name="Grigoriev I.V."/>
        </authorList>
    </citation>
    <scope>NUCLEOTIDE SEQUENCE [LARGE SCALE GENOMIC DNA]</scope>
    <source>
        <strain evidence="7 8">JEL800</strain>
    </source>
</reference>